<evidence type="ECO:0000313" key="9">
    <source>
        <dbReference type="Proteomes" id="UP001178461"/>
    </source>
</evidence>
<evidence type="ECO:0000256" key="3">
    <source>
        <dbReference type="ARBA" id="ARBA00022829"/>
    </source>
</evidence>
<dbReference type="InterPro" id="IPR039781">
    <property type="entry name" value="Rad21/Rec8-like"/>
</dbReference>
<evidence type="ECO:0000256" key="5">
    <source>
        <dbReference type="SAM" id="MobiDB-lite"/>
    </source>
</evidence>
<feature type="region of interest" description="Disordered" evidence="5">
    <location>
        <begin position="231"/>
        <end position="255"/>
    </location>
</feature>
<keyword evidence="9" id="KW-1185">Reference proteome</keyword>
<dbReference type="GO" id="GO:0051177">
    <property type="term" value="P:meiotic sister chromatid cohesion"/>
    <property type="evidence" value="ECO:0007669"/>
    <property type="project" value="TreeGrafter"/>
</dbReference>
<dbReference type="InterPro" id="IPR006909">
    <property type="entry name" value="Rad21/Rec8_C_eu"/>
</dbReference>
<feature type="domain" description="Rad21/Rec8-like protein C-terminal eukaryotic" evidence="6">
    <location>
        <begin position="543"/>
        <end position="591"/>
    </location>
</feature>
<gene>
    <name evidence="8" type="ORF">PODLI_1B010702</name>
</gene>
<dbReference type="GO" id="GO:0005634">
    <property type="term" value="C:nucleus"/>
    <property type="evidence" value="ECO:0007669"/>
    <property type="project" value="UniProtKB-SubCell"/>
</dbReference>
<dbReference type="GO" id="GO:0030893">
    <property type="term" value="C:meiotic cohesin complex"/>
    <property type="evidence" value="ECO:0007669"/>
    <property type="project" value="TreeGrafter"/>
</dbReference>
<dbReference type="InterPro" id="IPR023093">
    <property type="entry name" value="ScpA-like_C"/>
</dbReference>
<dbReference type="EMBL" id="OX395138">
    <property type="protein sequence ID" value="CAI5791402.1"/>
    <property type="molecule type" value="Genomic_DNA"/>
</dbReference>
<dbReference type="SUPFAM" id="SSF46785">
    <property type="entry name" value="Winged helix' DNA-binding domain"/>
    <property type="match status" value="1"/>
</dbReference>
<feature type="region of interest" description="Disordered" evidence="5">
    <location>
        <begin position="161"/>
        <end position="187"/>
    </location>
</feature>
<proteinExistence type="inferred from homology"/>
<dbReference type="PANTHER" id="PTHR12585">
    <property type="entry name" value="SCC1 / RAD21 FAMILY MEMBER"/>
    <property type="match status" value="1"/>
</dbReference>
<comment type="subcellular location">
    <subcellularLocation>
        <location evidence="1">Nucleus</location>
    </subcellularLocation>
</comment>
<comment type="similarity">
    <text evidence="2">Belongs to the rad21 family.</text>
</comment>
<evidence type="ECO:0000256" key="2">
    <source>
        <dbReference type="ARBA" id="ARBA00009870"/>
    </source>
</evidence>
<dbReference type="Pfam" id="PF04825">
    <property type="entry name" value="Rad21_Rec8_N"/>
    <property type="match status" value="1"/>
</dbReference>
<evidence type="ECO:0000259" key="7">
    <source>
        <dbReference type="Pfam" id="PF04825"/>
    </source>
</evidence>
<evidence type="ECO:0000256" key="4">
    <source>
        <dbReference type="ARBA" id="ARBA00023242"/>
    </source>
</evidence>
<dbReference type="PANTHER" id="PTHR12585:SF27">
    <property type="entry name" value="MEIOTIC RECOMBINATION PROTEIN REC8 HOMOLOG"/>
    <property type="match status" value="1"/>
</dbReference>
<evidence type="ECO:0000313" key="8">
    <source>
        <dbReference type="EMBL" id="CAI5791402.1"/>
    </source>
</evidence>
<dbReference type="CDD" id="cd21794">
    <property type="entry name" value="Rad21_Rec8_M_Rec8"/>
    <property type="match status" value="1"/>
</dbReference>
<dbReference type="Gene3D" id="1.10.10.580">
    <property type="entry name" value="Structural maintenance of chromosome 1. Chain E"/>
    <property type="match status" value="1"/>
</dbReference>
<dbReference type="Pfam" id="PF04824">
    <property type="entry name" value="Rad21_Rec8"/>
    <property type="match status" value="1"/>
</dbReference>
<feature type="compositionally biased region" description="Basic and acidic residues" evidence="5">
    <location>
        <begin position="245"/>
        <end position="255"/>
    </location>
</feature>
<dbReference type="InterPro" id="IPR006910">
    <property type="entry name" value="Rad21_Rec8_N"/>
</dbReference>
<accession>A0AA35L7U1</accession>
<keyword evidence="3" id="KW-0159">Chromosome partition</keyword>
<dbReference type="Proteomes" id="UP001178461">
    <property type="component" value="Chromosome 13"/>
</dbReference>
<feature type="compositionally biased region" description="Pro residues" evidence="5">
    <location>
        <begin position="165"/>
        <end position="175"/>
    </location>
</feature>
<sequence length="594" mass="67064">MFYYPNVLQRHTGCFATIWLAATGAAKLLKREYLKVNVPRTCEEIMAFILVQVPPPVPGAPKPRFSLYLSAQLQFGVVRVYTRQCQYLVEEIQHILEHLNRARQQIRIDLTDLEQPGLLLPNQLAIMEILEEAPDPFFGMMEPGLPSPMSIPYVRSILETATPERSPPQHLPPSPWDQRPGERPITVSPDTITLKEAEPITLLQIEGERDLPEITVQEIDMLMDQGEFLVSGDEKPRRVSSRKRRAEEESAEGVREQELLVSVGLSPPTRVGEEPPAVREAGESLLTDKIQLPGEPPLLPSEATPVQEGARLLPSPQLTPLRPQLKQRSPPSPKLQLAAYEPSFLQPGRRRRQLRFLDPVTQISREDFQKQILDPQGQCQPLETLLLPPKRLKTAEELLGAPTYGWMHPTLQGLWARCANRQRVDYARKQAAEETRRRREEEEEVQKAEVPSELEELRAAEEPTIPPVGSSEISLETTEEESRPSFVVAEERVLLEPEEAVLPIVPELPEISFELPLDKNMITVDYVRRLIAAKLEQAGVTEFDQLLPRAASRGVASRFFFTCLVLAAVQFVHLEQAEPYGQIVITPGARFHQG</sequence>
<dbReference type="InterPro" id="IPR036390">
    <property type="entry name" value="WH_DNA-bd_sf"/>
</dbReference>
<feature type="region of interest" description="Disordered" evidence="5">
    <location>
        <begin position="432"/>
        <end position="483"/>
    </location>
</feature>
<reference evidence="8" key="1">
    <citation type="submission" date="2022-12" db="EMBL/GenBank/DDBJ databases">
        <authorList>
            <person name="Alioto T."/>
            <person name="Alioto T."/>
            <person name="Gomez Garrido J."/>
        </authorList>
    </citation>
    <scope>NUCLEOTIDE SEQUENCE</scope>
</reference>
<feature type="region of interest" description="Disordered" evidence="5">
    <location>
        <begin position="315"/>
        <end position="334"/>
    </location>
</feature>
<feature type="domain" description="Rad21/Rec8-like protein N-terminal" evidence="7">
    <location>
        <begin position="1"/>
        <end position="111"/>
    </location>
</feature>
<keyword evidence="4" id="KW-0539">Nucleus</keyword>
<name>A0AA35L7U1_9SAUR</name>
<protein>
    <submittedName>
        <fullName evidence="8">Recombination REC8 homolog</fullName>
    </submittedName>
</protein>
<dbReference type="GO" id="GO:0006302">
    <property type="term" value="P:double-strand break repair"/>
    <property type="evidence" value="ECO:0007669"/>
    <property type="project" value="TreeGrafter"/>
</dbReference>
<evidence type="ECO:0000256" key="1">
    <source>
        <dbReference type="ARBA" id="ARBA00004123"/>
    </source>
</evidence>
<organism evidence="8 9">
    <name type="scientific">Podarcis lilfordi</name>
    <name type="common">Lilford's wall lizard</name>
    <dbReference type="NCBI Taxonomy" id="74358"/>
    <lineage>
        <taxon>Eukaryota</taxon>
        <taxon>Metazoa</taxon>
        <taxon>Chordata</taxon>
        <taxon>Craniata</taxon>
        <taxon>Vertebrata</taxon>
        <taxon>Euteleostomi</taxon>
        <taxon>Lepidosauria</taxon>
        <taxon>Squamata</taxon>
        <taxon>Bifurcata</taxon>
        <taxon>Unidentata</taxon>
        <taxon>Episquamata</taxon>
        <taxon>Laterata</taxon>
        <taxon>Lacertibaenia</taxon>
        <taxon>Lacertidae</taxon>
        <taxon>Podarcis</taxon>
    </lineage>
</organism>
<dbReference type="GO" id="GO:0007059">
    <property type="term" value="P:chromosome segregation"/>
    <property type="evidence" value="ECO:0007669"/>
    <property type="project" value="UniProtKB-KW"/>
</dbReference>
<dbReference type="GO" id="GO:0003682">
    <property type="term" value="F:chromatin binding"/>
    <property type="evidence" value="ECO:0007669"/>
    <property type="project" value="TreeGrafter"/>
</dbReference>
<evidence type="ECO:0000259" key="6">
    <source>
        <dbReference type="Pfam" id="PF04824"/>
    </source>
</evidence>
<dbReference type="AlphaFoldDB" id="A0AA35L7U1"/>